<dbReference type="SUPFAM" id="SSF53067">
    <property type="entry name" value="Actin-like ATPase domain"/>
    <property type="match status" value="1"/>
</dbReference>
<dbReference type="AlphaFoldDB" id="A0A649UR19"/>
<sequence length="283" mass="29167">MTFLALDIGGTKLAVRAVKAGRTWERIEPWPRDGVESDLALLRDVLTALPSDVVRAGVSAAPTVDSEGHVTAWPSRPSWCGLDLRRTIEETVGAPVLFGDDGTLAAVAEAEVTGCADLVYLGLGTGVGGGVVSDGRLIRGAWGNAGELGHLPMDPAGPPCRCGRAGCLQALLSPEALSRRTGLSPKELAASGQVAAFVADVLARVVVLLSELVQPSRVHLGGGFGVALPGLPARVEERSLAWSRRGHRLPAVATAVFGAHASLAGAMVLARTGETGLRQSRSA</sequence>
<accession>A0A649UR19</accession>
<evidence type="ECO:0000256" key="1">
    <source>
        <dbReference type="ARBA" id="ARBA00006479"/>
    </source>
</evidence>
<keyword evidence="2" id="KW-0418">Kinase</keyword>
<dbReference type="PROSITE" id="PS01125">
    <property type="entry name" value="ROK"/>
    <property type="match status" value="1"/>
</dbReference>
<reference evidence="2" key="1">
    <citation type="submission" date="2019-05" db="EMBL/GenBank/DDBJ databases">
        <title>The biosynthetic gene clusters of the bacterial maytansinoids are dispersing through reshuffling.</title>
        <authorList>
            <person name="Li X."/>
            <person name="Wu X."/>
            <person name="Wang H."/>
            <person name="Lu C."/>
            <person name="Bai L."/>
            <person name="Shen Y."/>
        </authorList>
    </citation>
    <scope>NUCLEOTIDE SEQUENCE</scope>
    <source>
        <strain evidence="2">CP2808</strain>
    </source>
</reference>
<dbReference type="InterPro" id="IPR043129">
    <property type="entry name" value="ATPase_NBD"/>
</dbReference>
<dbReference type="PANTHER" id="PTHR18964:SF149">
    <property type="entry name" value="BIFUNCTIONAL UDP-N-ACETYLGLUCOSAMINE 2-EPIMERASE_N-ACETYLMANNOSAMINE KINASE"/>
    <property type="match status" value="1"/>
</dbReference>
<name>A0A649UR19_9PSEU</name>
<comment type="similarity">
    <text evidence="1">Belongs to the ROK (NagC/XylR) family.</text>
</comment>
<evidence type="ECO:0000313" key="2">
    <source>
        <dbReference type="EMBL" id="QGJ79679.1"/>
    </source>
</evidence>
<dbReference type="PANTHER" id="PTHR18964">
    <property type="entry name" value="ROK (REPRESSOR, ORF, KINASE) FAMILY"/>
    <property type="match status" value="1"/>
</dbReference>
<protein>
    <submittedName>
        <fullName evidence="2">Kinase</fullName>
    </submittedName>
</protein>
<dbReference type="Pfam" id="PF00480">
    <property type="entry name" value="ROK"/>
    <property type="match status" value="1"/>
</dbReference>
<dbReference type="InterPro" id="IPR000600">
    <property type="entry name" value="ROK"/>
</dbReference>
<gene>
    <name evidence="2" type="primary">acm22</name>
</gene>
<proteinExistence type="inferred from homology"/>
<organism evidence="2">
    <name type="scientific">Amycolatopsis sp. CP2808</name>
    <dbReference type="NCBI Taxonomy" id="411144"/>
    <lineage>
        <taxon>Bacteria</taxon>
        <taxon>Bacillati</taxon>
        <taxon>Actinomycetota</taxon>
        <taxon>Actinomycetes</taxon>
        <taxon>Pseudonocardiales</taxon>
        <taxon>Pseudonocardiaceae</taxon>
        <taxon>Amycolatopsis</taxon>
    </lineage>
</organism>
<dbReference type="Gene3D" id="3.30.420.40">
    <property type="match status" value="2"/>
</dbReference>
<dbReference type="InterPro" id="IPR049874">
    <property type="entry name" value="ROK_cs"/>
</dbReference>
<keyword evidence="2" id="KW-0808">Transferase</keyword>
<dbReference type="EMBL" id="MK934297">
    <property type="protein sequence ID" value="QGJ79679.1"/>
    <property type="molecule type" value="Genomic_DNA"/>
</dbReference>
<dbReference type="GO" id="GO:0016301">
    <property type="term" value="F:kinase activity"/>
    <property type="evidence" value="ECO:0007669"/>
    <property type="project" value="UniProtKB-KW"/>
</dbReference>